<reference evidence="4 5" key="1">
    <citation type="submission" date="2020-10" db="EMBL/GenBank/DDBJ databases">
        <title>Plant Genome Project.</title>
        <authorList>
            <person name="Zhang R.-G."/>
        </authorList>
    </citation>
    <scope>NUCLEOTIDE SEQUENCE [LARGE SCALE GENOMIC DNA]</scope>
    <source>
        <strain evidence="4">FAFU-HL-1</strain>
        <tissue evidence="4">Leaf</tissue>
    </source>
</reference>
<evidence type="ECO:0000313" key="4">
    <source>
        <dbReference type="EMBL" id="KAF9682560.1"/>
    </source>
</evidence>
<sequence length="2165" mass="245931">MSRITRWKIEKTKVKVVFRLQFHATHIPHPGWDKLFISFIPADSGKATAKTTKANVRNGTCKWADPIYETTRLLQDVRTKRYDEKLYKLVISMGSSRSSVLGEAIINLADYADALKPSVVALPLHGSDSGTTLHVTAQLLTSKTGFREFEQQRELRERGLQTDQNSPDESSSGKVSSSEGIINDEIDKVNTRVRFKEKSKDLASLEEVVGPNEEYADSAVGFDGSSNTSESLYAEKHDTSSTHEIDSLKSTVSGDLAGLSLIQSPQMEKGDPSDHRFLAQGTNDWVHAWSSDYSADNDLAAAYEENGRLRGSLEVAESSILELKQEVNSLQGHAGEIGYEAQKFAKQLASEIASGEEMAKEVSVLKSECSKLKADLEHLKVSQLSPPLSSRNATEPRQDHRFQELQLRWIKGLLSMEDKIKELQNNVCLGYHESDIRLLRADVEELIGVLQDLKQGTGLLISSIHLVPSEGSSLKEIREMSLHKNSQFVSEPGFDVDLCQPELGMLHCLNIPGLVSHEPDSIDTTNAMKGKIFELLRELDESKAERESLAKKMDQMECYYEALVQELEEHQRQMLGELQNLRNEHATCLYAAASTKEEMETMRQDLNDQLLRLVEDKRDLDSLNKELERRTVTAEAALKRARLNYSIAVDQLQKDLELLSVQVLSMFETNENLIRHAFVDSSQSCFEGNPITTDSQRSGLSEVRMGKLFQFQNQLVGKNQQQLGGDILLDDLKRSLHLQEGLYRKVEEEACEMHFVNLYLDVLSNALQETLLEASDDVKCMREKINKLTRQLELSTESKELLSQKLHSALNDVHALKEHMAACIAKCNDMARQNQVFEANLQNVTCENHLLLQKIAEWESVVMQYRSYESMYKASAAENTELACLLEKKTLENCDLQNEIFSLQKELKTFRNEFDDLASAKEKLQDSVNFMENKLQNLLASYDKSINGLPTSESGNQDLKPQDITFFMMQLEELQHNSCERILQLMEEKKGLVHERDIAQVSIAAAKSEIALMKQKFEREILNMVDKFNVSNALVEQLQLDIEGIAYKLKVSSEVEEKYAQQHNELFSDLDRLEVQLKEIISKNRDLGHEILELDTVASELDKTKLTAAKLAIENQALMASLQDKNEVSSGIASELENLKGRVQSLHDENQALMASSQDKEEESAQLASELSNLKDSIQSLHDENQTLMEMLQKKTEEAANLASELNSLKENLRFLRDENQALMASSQDKEEEYAKHAMELNSLKERLRTLHDENEAQMTSMMDVKEESTKLVSEIDSLKESLQSLHGEKQALMISSRDKTEESSKLASELNILKESLQSLHYENQVLMAGLHDKTEESTRLASELNSLSECLQILQHEKQALMVSSQDKTEESAHLASDLIILRKSLQSLHDELHDERSLREGLQSTIADLTSQLNEKQCQLLQFDHDKLDLVHLKHLVSDLESEKARVCHLLLQSEECLNNAREEASAVSALKTQLSEMHESLIAADVRFIFAKTQYDSGFEVLLHQLHSTDRILAQLQKKHIDTETTLNRCLASETQYAEENARLLTNLNSIQSELEASIAENRLLMETNRVVRAELEDFKHNSQNAVLSYFEDKTQHSQEVEKLKCMLVTSEEEIDNLVFSKVELEVKVLLLKAILDEQQAQIIMLEGYHDEFVMLQKHCSELKQRLSDQILKTEEFRNLSVHLKELKDKADAECIQACEKKEPEEPPVAMQESLRIAFIKEQYETRLQELKQQLSISKKHCEEMLLKLQDAIDEIESRKKSEASHLKKNEELGMKILELEAELQSVVSDKREKVMAYDLMKAKMECSLISLECCKEEKQKLEASLEECNKEKSKIAVELTLMKESLENSKSPGNMQEEQNDESWEVDCLIVDASNCGEKRARTVPLNHPSGDPNQKCLGRDSFRNCEQAEHAFPASVDRVDHLNTFMHEQPEQDVLVSCGMNGLKSSALINQDRLLHSDMKHLAIINDHFRAESLKSSMDHLSNELERMKNENSLLLQDDHDFDQKFPGLQSEFTKLQKANEELGSMFPLFNEFSGSGNALERVLALEIEIAEALQAKKRSSILFHSSFLKQHSDEEAVFKSFRDINELIKEMLELKGRYTTVETELKEMHDRYSQLSLQFAEVEGERQKLMMTLKTVRASKKSQSLNRSSSASLGDHSS</sequence>
<dbReference type="OrthoDB" id="2018427at2759"/>
<dbReference type="Pfam" id="PF10358">
    <property type="entry name" value="NT-C2"/>
    <property type="match status" value="1"/>
</dbReference>
<feature type="coiled-coil region" evidence="1">
    <location>
        <begin position="1063"/>
        <end position="1090"/>
    </location>
</feature>
<feature type="region of interest" description="Disordered" evidence="2">
    <location>
        <begin position="156"/>
        <end position="182"/>
    </location>
</feature>
<dbReference type="PROSITE" id="PS51840">
    <property type="entry name" value="C2_NT"/>
    <property type="match status" value="1"/>
</dbReference>
<feature type="compositionally biased region" description="Low complexity" evidence="2">
    <location>
        <begin position="167"/>
        <end position="178"/>
    </location>
</feature>
<evidence type="ECO:0000259" key="3">
    <source>
        <dbReference type="PROSITE" id="PS51840"/>
    </source>
</evidence>
<accession>A0A835K3S2</accession>
<evidence type="ECO:0000256" key="2">
    <source>
        <dbReference type="SAM" id="MobiDB-lite"/>
    </source>
</evidence>
<dbReference type="PANTHER" id="PTHR34452:SF1">
    <property type="entry name" value="SPORULATION-SPECIFIC PROTEIN"/>
    <property type="match status" value="1"/>
</dbReference>
<dbReference type="Gene3D" id="1.10.287.2610">
    <property type="match status" value="1"/>
</dbReference>
<evidence type="ECO:0000313" key="5">
    <source>
        <dbReference type="Proteomes" id="UP000657918"/>
    </source>
</evidence>
<feature type="coiled-coil region" evidence="1">
    <location>
        <begin position="1816"/>
        <end position="1843"/>
    </location>
</feature>
<proteinExistence type="predicted"/>
<keyword evidence="1" id="KW-0175">Coiled coil</keyword>
<dbReference type="InterPro" id="IPR019448">
    <property type="entry name" value="NT-C2"/>
</dbReference>
<feature type="coiled-coil region" evidence="1">
    <location>
        <begin position="1136"/>
        <end position="1261"/>
    </location>
</feature>
<feature type="coiled-coil region" evidence="1">
    <location>
        <begin position="1977"/>
        <end position="2004"/>
    </location>
</feature>
<dbReference type="SUPFAM" id="SSF58104">
    <property type="entry name" value="Methyl-accepting chemotaxis protein (MCP) signaling domain"/>
    <property type="match status" value="1"/>
</dbReference>
<dbReference type="Proteomes" id="UP000657918">
    <property type="component" value="Unassembled WGS sequence"/>
</dbReference>
<gene>
    <name evidence="4" type="ORF">SADUNF_Sadunf05G0121600</name>
</gene>
<feature type="coiled-coil region" evidence="1">
    <location>
        <begin position="907"/>
        <end position="941"/>
    </location>
</feature>
<name>A0A835K3S2_9ROSI</name>
<feature type="coiled-coil region" evidence="1">
    <location>
        <begin position="1725"/>
        <end position="1763"/>
    </location>
</feature>
<evidence type="ECO:0000256" key="1">
    <source>
        <dbReference type="SAM" id="Coils"/>
    </source>
</evidence>
<protein>
    <recommendedName>
        <fullName evidence="3">C2 NT-type domain-containing protein</fullName>
    </recommendedName>
</protein>
<keyword evidence="5" id="KW-1185">Reference proteome</keyword>
<organism evidence="4 5">
    <name type="scientific">Salix dunnii</name>
    <dbReference type="NCBI Taxonomy" id="1413687"/>
    <lineage>
        <taxon>Eukaryota</taxon>
        <taxon>Viridiplantae</taxon>
        <taxon>Streptophyta</taxon>
        <taxon>Embryophyta</taxon>
        <taxon>Tracheophyta</taxon>
        <taxon>Spermatophyta</taxon>
        <taxon>Magnoliopsida</taxon>
        <taxon>eudicotyledons</taxon>
        <taxon>Gunneridae</taxon>
        <taxon>Pentapetalae</taxon>
        <taxon>rosids</taxon>
        <taxon>fabids</taxon>
        <taxon>Malpighiales</taxon>
        <taxon>Salicaceae</taxon>
        <taxon>Saliceae</taxon>
        <taxon>Salix</taxon>
    </lineage>
</organism>
<feature type="domain" description="C2 NT-type" evidence="3">
    <location>
        <begin position="6"/>
        <end position="141"/>
    </location>
</feature>
<feature type="coiled-coil region" evidence="1">
    <location>
        <begin position="729"/>
        <end position="805"/>
    </location>
</feature>
<comment type="caution">
    <text evidence="4">The sequence shown here is derived from an EMBL/GenBank/DDBJ whole genome shotgun (WGS) entry which is preliminary data.</text>
</comment>
<dbReference type="EMBL" id="JADGMS010000005">
    <property type="protein sequence ID" value="KAF9682560.1"/>
    <property type="molecule type" value="Genomic_DNA"/>
</dbReference>
<dbReference type="PANTHER" id="PTHR34452">
    <property type="entry name" value="MYOSIN HEAVY CHAIN-RELATED PROTEIN"/>
    <property type="match status" value="1"/>
</dbReference>
<feature type="coiled-coil region" evidence="1">
    <location>
        <begin position="532"/>
        <end position="644"/>
    </location>
</feature>